<protein>
    <submittedName>
        <fullName evidence="6">Glycogen operon protein</fullName>
    </submittedName>
</protein>
<evidence type="ECO:0000256" key="3">
    <source>
        <dbReference type="ARBA" id="ARBA00023295"/>
    </source>
</evidence>
<dbReference type="InterPro" id="IPR006047">
    <property type="entry name" value="GH13_cat_dom"/>
</dbReference>
<gene>
    <name evidence="6" type="ORF">FB476_0857</name>
</gene>
<dbReference type="NCBIfam" id="TIGR02100">
    <property type="entry name" value="glgX_debranch"/>
    <property type="match status" value="1"/>
</dbReference>
<dbReference type="Gene3D" id="2.60.40.10">
    <property type="entry name" value="Immunoglobulins"/>
    <property type="match status" value="1"/>
</dbReference>
<dbReference type="SUPFAM" id="SSF51011">
    <property type="entry name" value="Glycosyl hydrolase domain"/>
    <property type="match status" value="1"/>
</dbReference>
<feature type="compositionally biased region" description="Basic and acidic residues" evidence="4">
    <location>
        <begin position="485"/>
        <end position="501"/>
    </location>
</feature>
<dbReference type="InterPro" id="IPR044505">
    <property type="entry name" value="GlgX_Isoamylase_N_E_set"/>
</dbReference>
<feature type="region of interest" description="Disordered" evidence="4">
    <location>
        <begin position="1"/>
        <end position="21"/>
    </location>
</feature>
<evidence type="ECO:0000256" key="4">
    <source>
        <dbReference type="SAM" id="MobiDB-lite"/>
    </source>
</evidence>
<dbReference type="EMBL" id="VFPU01000001">
    <property type="protein sequence ID" value="TQM96004.1"/>
    <property type="molecule type" value="Genomic_DNA"/>
</dbReference>
<organism evidence="6 7">
    <name type="scientific">Ornithinimicrobium humiphilum</name>
    <dbReference type="NCBI Taxonomy" id="125288"/>
    <lineage>
        <taxon>Bacteria</taxon>
        <taxon>Bacillati</taxon>
        <taxon>Actinomycetota</taxon>
        <taxon>Actinomycetes</taxon>
        <taxon>Micrococcales</taxon>
        <taxon>Ornithinimicrobiaceae</taxon>
        <taxon>Ornithinimicrobium</taxon>
    </lineage>
</organism>
<evidence type="ECO:0000256" key="1">
    <source>
        <dbReference type="ARBA" id="ARBA00008061"/>
    </source>
</evidence>
<name>A0A543KLU8_9MICO</name>
<dbReference type="GO" id="GO:0004135">
    <property type="term" value="F:amylo-alpha-1,6-glucosidase activity"/>
    <property type="evidence" value="ECO:0007669"/>
    <property type="project" value="InterPro"/>
</dbReference>
<dbReference type="SMART" id="SM00642">
    <property type="entry name" value="Aamy"/>
    <property type="match status" value="1"/>
</dbReference>
<dbReference type="InterPro" id="IPR004193">
    <property type="entry name" value="Glyco_hydro_13_N"/>
</dbReference>
<dbReference type="RefSeq" id="WP_141817684.1">
    <property type="nucleotide sequence ID" value="NZ_BAAAIL010000003.1"/>
</dbReference>
<keyword evidence="2" id="KW-0378">Hydrolase</keyword>
<dbReference type="SUPFAM" id="SSF81296">
    <property type="entry name" value="E set domains"/>
    <property type="match status" value="1"/>
</dbReference>
<comment type="similarity">
    <text evidence="1">Belongs to the glycosyl hydrolase 13 family.</text>
</comment>
<dbReference type="GO" id="GO:0005980">
    <property type="term" value="P:glycogen catabolic process"/>
    <property type="evidence" value="ECO:0007669"/>
    <property type="project" value="InterPro"/>
</dbReference>
<feature type="region of interest" description="Disordered" evidence="4">
    <location>
        <begin position="485"/>
        <end position="509"/>
    </location>
</feature>
<dbReference type="OrthoDB" id="3236218at2"/>
<dbReference type="AlphaFoldDB" id="A0A543KLU8"/>
<dbReference type="PANTHER" id="PTHR43002">
    <property type="entry name" value="GLYCOGEN DEBRANCHING ENZYME"/>
    <property type="match status" value="1"/>
</dbReference>
<dbReference type="CDD" id="cd11326">
    <property type="entry name" value="AmyAc_Glg_debranch"/>
    <property type="match status" value="1"/>
</dbReference>
<proteinExistence type="inferred from homology"/>
<evidence type="ECO:0000256" key="2">
    <source>
        <dbReference type="ARBA" id="ARBA00022801"/>
    </source>
</evidence>
<evidence type="ECO:0000259" key="5">
    <source>
        <dbReference type="SMART" id="SM00642"/>
    </source>
</evidence>
<dbReference type="CDD" id="cd02856">
    <property type="entry name" value="E_set_GDE_Isoamylase_N"/>
    <property type="match status" value="1"/>
</dbReference>
<reference evidence="6 7" key="1">
    <citation type="submission" date="2019-06" db="EMBL/GenBank/DDBJ databases">
        <title>Sequencing the genomes of 1000 actinobacteria strains.</title>
        <authorList>
            <person name="Klenk H.-P."/>
        </authorList>
    </citation>
    <scope>NUCLEOTIDE SEQUENCE [LARGE SCALE GENOMIC DNA]</scope>
    <source>
        <strain evidence="6 7">DSM 12362</strain>
    </source>
</reference>
<dbReference type="Pfam" id="PF02922">
    <property type="entry name" value="CBM_48"/>
    <property type="match status" value="1"/>
</dbReference>
<dbReference type="Gene3D" id="3.20.20.80">
    <property type="entry name" value="Glycosidases"/>
    <property type="match status" value="1"/>
</dbReference>
<evidence type="ECO:0000313" key="6">
    <source>
        <dbReference type="EMBL" id="TQM96004.1"/>
    </source>
</evidence>
<keyword evidence="3" id="KW-0326">Glycosidase</keyword>
<feature type="domain" description="Glycosyl hydrolase family 13 catalytic" evidence="5">
    <location>
        <begin position="144"/>
        <end position="587"/>
    </location>
</feature>
<dbReference type="InterPro" id="IPR013783">
    <property type="entry name" value="Ig-like_fold"/>
</dbReference>
<dbReference type="SUPFAM" id="SSF51445">
    <property type="entry name" value="(Trans)glycosidases"/>
    <property type="match status" value="1"/>
</dbReference>
<accession>A0A543KLU8</accession>
<evidence type="ECO:0000313" key="7">
    <source>
        <dbReference type="Proteomes" id="UP000315133"/>
    </source>
</evidence>
<sequence length="714" mass="78642">MVPPARPRRSPESPPPLGVTTSELGTEVAVVARHATAVELCVDTPDGERRVPLRWHVSGIWWDVVPEGLLAPGTRYGFRADGPWDPAAGHRHNPAKLLLDPYGRAVDGWVHWEPEVYGHVVDADGRHHPDERDDRDSAALVPRSVVVDHAYDWGDDEPPAVPWSRTVVYEAHVRGLTMRHPEVPPELQGTYAALGHPAVLDHLTGLGVTSLELLPVHAFASEPALVERGLRNYWGYNTLGFFAPHAGYASANDPQGVVDELKGAVRALHSVGIEVLLDVVYNHTAEQSCTGGPTLSWRGLDNQTYYRLDAHGRDADVTGTGNSVDLRDPLVVRMVLDSLRHWVEDYHVDGFRFDLAPALARGSHGFSPDHPFLVALQTDPVLSQVKLIAEPWDVGPHGWRTGQFPPPFREWNDRYRDTVRTFWLADVAREREGHAGHGVRELATRIAGSADVVGTDRGATASVNMVTAHDGFTLADLTAYDHKHNHANGEDNRDGHGDNRSWNHGVEGPTTDARVLEDRRRSMRNLLGTVLLSTGVPMIVAGDELGRTQQGNNNAYNQDNALSWVSWRLEPWQEELLADARTLVALRRELAVLRPALLPTFEPEPGRTRLRWYAEDGGSVSHQAWEDPRRRTVVALYDTLHEEHDRQAVALVLHAGSSGTEVAPPAVDGVQAWTVRWSSAASLPEGDELEPGMPWAVPATSLTVLVGQLEEPPA</sequence>
<dbReference type="InterPro" id="IPR017853">
    <property type="entry name" value="GH"/>
</dbReference>
<dbReference type="Proteomes" id="UP000315133">
    <property type="component" value="Unassembled WGS sequence"/>
</dbReference>
<comment type="caution">
    <text evidence="6">The sequence shown here is derived from an EMBL/GenBank/DDBJ whole genome shotgun (WGS) entry which is preliminary data.</text>
</comment>
<dbReference type="InterPro" id="IPR011837">
    <property type="entry name" value="Glycogen_debranch_GlgX"/>
</dbReference>
<keyword evidence="7" id="KW-1185">Reference proteome</keyword>
<dbReference type="InterPro" id="IPR014756">
    <property type="entry name" value="Ig_E-set"/>
</dbReference>